<dbReference type="CDD" id="cd00130">
    <property type="entry name" value="PAS"/>
    <property type="match status" value="1"/>
</dbReference>
<sequence length="880" mass="99515">MKRLNVKGFFLPNYKHCRSNQANRAFLCFGSYFVALLLLLAPISAIAQSDPQLLRVGVYHNPPKLLLSDEGQPGGILGELLQHIAEQENWRLEVTPCTWDQCLELLDSGQIDIMPDVAYSESRNQRFNFHKTPALLSWSQLYHHGRTPLVSLLDLKDKRIAVLSSSIQQEYLHNMVQSFDLSVNWYPVDTMAEGFSAVLDGRADAVAADHFYGNVQAYKQGLYASPIMFQPAKIYYATADFRHGGTLQIIDDYLNHWQGDHNSVYHQIIRKWSLPEQTALLPGWVQWSVFALAIALVIALSLNLLLRRQIDEKTRYLKASEKRLNTILNSVEAFIYIKGNDLTYQYANRKTCELLGVTAEELVGKSDRDFFDEQTAQMIERNDRLVVDEGKRLSEEEINVLAKTGEKRVFLSVKIPLRDGNNNNYALCGISTDITEHQQIQDELHHLAFYDSLTGLANRRQLLEHMKHALASGERTGFEGAVLMIDLDGFKVFNDTVGHEQGDRLLQKVSQRISSSLRSTDTAGRLGADDFMVILEDLSPDYEQAIIDARDFAMNLLRDLAQPYQLDTLTHVTSATIGITMFSDTKTNVEGLLKSADLALADAKASGRGTMRFFNPRMQQRISRRIHIESALREALESDQLELHLQPQVTQQGKVIGMEALLRWHDADLGQMSPGEFIPIAESSGLIIPLGEWVLQRACSLLSEWQQLPHMKDLTLAVNISPKQFRHPKFVPHILHCIRQANILPEKLELEVTESMLIDDMAGTISRMNQLRERGIRFALDDFGTGYASLSHLKLLPLYQLKIDQSFVKEITTEKNDEAIVQTIIALGGSLGLEVLAEGVETEAQMEKLKALGVNHFQGYYFGYPQPADHWLQELENTQS</sequence>
<dbReference type="InterPro" id="IPR000700">
    <property type="entry name" value="PAS-assoc_C"/>
</dbReference>
<feature type="domain" description="PAS" evidence="2">
    <location>
        <begin position="320"/>
        <end position="390"/>
    </location>
</feature>
<dbReference type="Pfam" id="PF00990">
    <property type="entry name" value="GGDEF"/>
    <property type="match status" value="1"/>
</dbReference>
<dbReference type="CDD" id="cd01949">
    <property type="entry name" value="GGDEF"/>
    <property type="match status" value="1"/>
</dbReference>
<dbReference type="Gene3D" id="3.20.20.450">
    <property type="entry name" value="EAL domain"/>
    <property type="match status" value="1"/>
</dbReference>
<evidence type="ECO:0000259" key="4">
    <source>
        <dbReference type="PROSITE" id="PS50883"/>
    </source>
</evidence>
<accession>A0A1Y6E9M8</accession>
<dbReference type="Gene3D" id="3.30.70.270">
    <property type="match status" value="1"/>
</dbReference>
<dbReference type="SMART" id="SM00052">
    <property type="entry name" value="EAL"/>
    <property type="match status" value="1"/>
</dbReference>
<dbReference type="SUPFAM" id="SSF53850">
    <property type="entry name" value="Periplasmic binding protein-like II"/>
    <property type="match status" value="1"/>
</dbReference>
<dbReference type="InterPro" id="IPR000160">
    <property type="entry name" value="GGDEF_dom"/>
</dbReference>
<evidence type="ECO:0000313" key="7">
    <source>
        <dbReference type="Proteomes" id="UP000194450"/>
    </source>
</evidence>
<dbReference type="PROSITE" id="PS50112">
    <property type="entry name" value="PAS"/>
    <property type="match status" value="1"/>
</dbReference>
<evidence type="ECO:0000259" key="5">
    <source>
        <dbReference type="PROSITE" id="PS50887"/>
    </source>
</evidence>
<dbReference type="SUPFAM" id="SSF141868">
    <property type="entry name" value="EAL domain-like"/>
    <property type="match status" value="1"/>
</dbReference>
<evidence type="ECO:0000313" key="6">
    <source>
        <dbReference type="EMBL" id="SMQ57931.1"/>
    </source>
</evidence>
<dbReference type="InterPro" id="IPR052155">
    <property type="entry name" value="Biofilm_reg_signaling"/>
</dbReference>
<dbReference type="PANTHER" id="PTHR44757">
    <property type="entry name" value="DIGUANYLATE CYCLASE DGCP"/>
    <property type="match status" value="1"/>
</dbReference>
<protein>
    <submittedName>
        <fullName evidence="6">Periplasmic sensor diguanylate cyclase/phosphodiesterase</fullName>
    </submittedName>
</protein>
<dbReference type="PROSITE" id="PS50887">
    <property type="entry name" value="GGDEF"/>
    <property type="match status" value="1"/>
</dbReference>
<keyword evidence="1" id="KW-0812">Transmembrane</keyword>
<dbReference type="InterPro" id="IPR001638">
    <property type="entry name" value="Solute-binding_3/MltF_N"/>
</dbReference>
<dbReference type="SUPFAM" id="SSF55785">
    <property type="entry name" value="PYP-like sensor domain (PAS domain)"/>
    <property type="match status" value="1"/>
</dbReference>
<dbReference type="SMART" id="SM00091">
    <property type="entry name" value="PAS"/>
    <property type="match status" value="1"/>
</dbReference>
<dbReference type="Gene3D" id="3.30.450.20">
    <property type="entry name" value="PAS domain"/>
    <property type="match status" value="1"/>
</dbReference>
<dbReference type="SMART" id="SM00267">
    <property type="entry name" value="GGDEF"/>
    <property type="match status" value="1"/>
</dbReference>
<dbReference type="Pfam" id="PF00563">
    <property type="entry name" value="EAL"/>
    <property type="match status" value="1"/>
</dbReference>
<dbReference type="Pfam" id="PF00497">
    <property type="entry name" value="SBP_bac_3"/>
    <property type="match status" value="1"/>
</dbReference>
<dbReference type="OrthoDB" id="9816034at2"/>
<dbReference type="NCBIfam" id="TIGR00229">
    <property type="entry name" value="sensory_box"/>
    <property type="match status" value="1"/>
</dbReference>
<name>A0A1Y6E9M8_9GAMM</name>
<gene>
    <name evidence="6" type="ORF">SAMN06297229_0029</name>
</gene>
<dbReference type="SUPFAM" id="SSF55073">
    <property type="entry name" value="Nucleotide cyclase"/>
    <property type="match status" value="1"/>
</dbReference>
<dbReference type="Proteomes" id="UP000194450">
    <property type="component" value="Unassembled WGS sequence"/>
</dbReference>
<feature type="domain" description="GGDEF" evidence="5">
    <location>
        <begin position="478"/>
        <end position="616"/>
    </location>
</feature>
<reference evidence="6" key="1">
    <citation type="submission" date="2017-04" db="EMBL/GenBank/DDBJ databases">
        <authorList>
            <person name="Afonso C.L."/>
            <person name="Miller P.J."/>
            <person name="Scott M.A."/>
            <person name="Spackman E."/>
            <person name="Goraichik I."/>
            <person name="Dimitrov K.M."/>
            <person name="Suarez D.L."/>
            <person name="Swayne D.E."/>
        </authorList>
    </citation>
    <scope>NUCLEOTIDE SEQUENCE [LARGE SCALE GENOMIC DNA]</scope>
    <source>
        <strain evidence="6">CGMCC 1.12458</strain>
    </source>
</reference>
<evidence type="ECO:0000259" key="3">
    <source>
        <dbReference type="PROSITE" id="PS50113"/>
    </source>
</evidence>
<dbReference type="CDD" id="cd01948">
    <property type="entry name" value="EAL"/>
    <property type="match status" value="1"/>
</dbReference>
<dbReference type="InterPro" id="IPR029787">
    <property type="entry name" value="Nucleotide_cyclase"/>
</dbReference>
<evidence type="ECO:0000259" key="2">
    <source>
        <dbReference type="PROSITE" id="PS50112"/>
    </source>
</evidence>
<evidence type="ECO:0000256" key="1">
    <source>
        <dbReference type="SAM" id="Phobius"/>
    </source>
</evidence>
<dbReference type="PROSITE" id="PS50113">
    <property type="entry name" value="PAC"/>
    <property type="match status" value="1"/>
</dbReference>
<feature type="domain" description="EAL" evidence="4">
    <location>
        <begin position="625"/>
        <end position="879"/>
    </location>
</feature>
<dbReference type="SMART" id="SM00062">
    <property type="entry name" value="PBPb"/>
    <property type="match status" value="1"/>
</dbReference>
<dbReference type="NCBIfam" id="TIGR00254">
    <property type="entry name" value="GGDEF"/>
    <property type="match status" value="1"/>
</dbReference>
<dbReference type="AlphaFoldDB" id="A0A1Y6E9M8"/>
<keyword evidence="7" id="KW-1185">Reference proteome</keyword>
<keyword evidence="1" id="KW-1133">Transmembrane helix</keyword>
<dbReference type="InterPro" id="IPR013656">
    <property type="entry name" value="PAS_4"/>
</dbReference>
<organism evidence="6 7">
    <name type="scientific">Pseudidiomarina planktonica</name>
    <dbReference type="NCBI Taxonomy" id="1323738"/>
    <lineage>
        <taxon>Bacteria</taxon>
        <taxon>Pseudomonadati</taxon>
        <taxon>Pseudomonadota</taxon>
        <taxon>Gammaproteobacteria</taxon>
        <taxon>Alteromonadales</taxon>
        <taxon>Idiomarinaceae</taxon>
        <taxon>Pseudidiomarina</taxon>
    </lineage>
</organism>
<dbReference type="InterPro" id="IPR001633">
    <property type="entry name" value="EAL_dom"/>
</dbReference>
<feature type="transmembrane region" description="Helical" evidence="1">
    <location>
        <begin position="284"/>
        <end position="306"/>
    </location>
</feature>
<dbReference type="PANTHER" id="PTHR44757:SF2">
    <property type="entry name" value="BIOFILM ARCHITECTURE MAINTENANCE PROTEIN MBAA"/>
    <property type="match status" value="1"/>
</dbReference>
<dbReference type="InterPro" id="IPR000014">
    <property type="entry name" value="PAS"/>
</dbReference>
<dbReference type="InterPro" id="IPR043128">
    <property type="entry name" value="Rev_trsase/Diguanyl_cyclase"/>
</dbReference>
<dbReference type="Gene3D" id="3.40.190.10">
    <property type="entry name" value="Periplasmic binding protein-like II"/>
    <property type="match status" value="2"/>
</dbReference>
<keyword evidence="1" id="KW-0472">Membrane</keyword>
<dbReference type="InterPro" id="IPR035919">
    <property type="entry name" value="EAL_sf"/>
</dbReference>
<feature type="domain" description="PAC" evidence="3">
    <location>
        <begin position="394"/>
        <end position="446"/>
    </location>
</feature>
<dbReference type="EMBL" id="FXWH01000001">
    <property type="protein sequence ID" value="SMQ57931.1"/>
    <property type="molecule type" value="Genomic_DNA"/>
</dbReference>
<dbReference type="InterPro" id="IPR035965">
    <property type="entry name" value="PAS-like_dom_sf"/>
</dbReference>
<dbReference type="Pfam" id="PF08448">
    <property type="entry name" value="PAS_4"/>
    <property type="match status" value="1"/>
</dbReference>
<proteinExistence type="predicted"/>
<dbReference type="PROSITE" id="PS50883">
    <property type="entry name" value="EAL"/>
    <property type="match status" value="1"/>
</dbReference>